<dbReference type="RefSeq" id="WP_009209703.1">
    <property type="nucleotide sequence ID" value="NZ_BBWP01000029.1"/>
</dbReference>
<dbReference type="Gene3D" id="1.10.3580.10">
    <property type="entry name" value="ATP12 ATPase"/>
    <property type="match status" value="1"/>
</dbReference>
<dbReference type="GO" id="GO:0043461">
    <property type="term" value="P:proton-transporting ATP synthase complex assembly"/>
    <property type="evidence" value="ECO:0007669"/>
    <property type="project" value="InterPro"/>
</dbReference>
<dbReference type="EMBL" id="AAPJ01000001">
    <property type="protein sequence ID" value="EAS51057.1"/>
    <property type="molecule type" value="Genomic_DNA"/>
</dbReference>
<evidence type="ECO:0008006" key="6">
    <source>
        <dbReference type="Google" id="ProtNLM"/>
    </source>
</evidence>
<dbReference type="Proteomes" id="UP000000321">
    <property type="component" value="Unassembled WGS sequence"/>
</dbReference>
<evidence type="ECO:0000313" key="4">
    <source>
        <dbReference type="EMBL" id="EAS51057.1"/>
    </source>
</evidence>
<dbReference type="AlphaFoldDB" id="Q1YNH4"/>
<gene>
    <name evidence="4" type="ORF">SI859A1_01864</name>
</gene>
<dbReference type="Pfam" id="PF07542">
    <property type="entry name" value="ATP12"/>
    <property type="match status" value="1"/>
</dbReference>
<keyword evidence="2" id="KW-0809">Transit peptide</keyword>
<accession>Q1YNH4</accession>
<dbReference type="PANTHER" id="PTHR21013">
    <property type="entry name" value="ATP SYNTHASE MITOCHONDRIAL F1 COMPLEX ASSEMBLY FACTOR 2/ATP12 PROTEIN, MITOCHONDRIAL PRECURSOR"/>
    <property type="match status" value="1"/>
</dbReference>
<comment type="similarity">
    <text evidence="1">Belongs to the ATP12 family.</text>
</comment>
<dbReference type="BioCyc" id="AURANTIMONAS:SI859A1_01864-MONOMER"/>
<dbReference type="Gene3D" id="3.30.2180.10">
    <property type="entry name" value="ATP12-like"/>
    <property type="match status" value="1"/>
</dbReference>
<reference evidence="4 5" key="1">
    <citation type="journal article" date="2008" name="Appl. Environ. Microbiol.">
        <title>Genomic insights into Mn(II) oxidation by the marine alphaproteobacterium Aurantimonas sp. strain SI85-9A1.</title>
        <authorList>
            <person name="Dick G.J."/>
            <person name="Podell S."/>
            <person name="Johnson H.A."/>
            <person name="Rivera-Espinoza Y."/>
            <person name="Bernier-Latmani R."/>
            <person name="McCarthy J.K."/>
            <person name="Torpey J.W."/>
            <person name="Clement B.G."/>
            <person name="Gaasterland T."/>
            <person name="Tebo B.M."/>
        </authorList>
    </citation>
    <scope>NUCLEOTIDE SEQUENCE [LARGE SCALE GENOMIC DNA]</scope>
    <source>
        <strain evidence="4 5">SI85-9A1</strain>
    </source>
</reference>
<dbReference type="HOGENOM" id="CLU_047893_3_0_5"/>
<name>Q1YNH4_AURMS</name>
<dbReference type="InterPro" id="IPR023335">
    <property type="entry name" value="ATP12_ortho_dom_sf"/>
</dbReference>
<keyword evidence="3" id="KW-0143">Chaperone</keyword>
<dbReference type="SUPFAM" id="SSF160909">
    <property type="entry name" value="ATP12-like"/>
    <property type="match status" value="1"/>
</dbReference>
<protein>
    <recommendedName>
        <fullName evidence="6">ATPase</fullName>
    </recommendedName>
</protein>
<dbReference type="PANTHER" id="PTHR21013:SF10">
    <property type="entry name" value="ATP SYNTHASE MITOCHONDRIAL F1 COMPLEX ASSEMBLY FACTOR 2"/>
    <property type="match status" value="1"/>
</dbReference>
<evidence type="ECO:0000256" key="3">
    <source>
        <dbReference type="ARBA" id="ARBA00023186"/>
    </source>
</evidence>
<organism evidence="4 5">
    <name type="scientific">Aurantimonas manganoxydans (strain ATCC BAA-1229 / DSM 21871 / SI85-9A1)</name>
    <dbReference type="NCBI Taxonomy" id="287752"/>
    <lineage>
        <taxon>Bacteria</taxon>
        <taxon>Pseudomonadati</taxon>
        <taxon>Pseudomonadota</taxon>
        <taxon>Alphaproteobacteria</taxon>
        <taxon>Hyphomicrobiales</taxon>
        <taxon>Aurantimonadaceae</taxon>
        <taxon>Aurantimonas</taxon>
    </lineage>
</organism>
<proteinExistence type="inferred from homology"/>
<comment type="caution">
    <text evidence="4">The sequence shown here is derived from an EMBL/GenBank/DDBJ whole genome shotgun (WGS) entry which is preliminary data.</text>
</comment>
<keyword evidence="5" id="KW-1185">Reference proteome</keyword>
<sequence>MTQDKAKAELPKRFYSEVTLAPTDDGFAVLLDGRPVKTPGRRPLAVPMQRAAEVVAAEWGAQRERIDPATMPMTRLVNTVVEAIADDPIPVRDDLARYIETDLLFYRAGTPERLVARQQELWDPVLDWARDSFGARYLLTEGVMHVAQPPAAIAAFKERLAGIDDPFKVAAMHQATTLTGSALLALALAEGQLSAEDVWLRAHVDEDWNIEQWGADDEASARRELRWQEMQVAAVLLGNE</sequence>
<evidence type="ECO:0000256" key="2">
    <source>
        <dbReference type="ARBA" id="ARBA00022946"/>
    </source>
</evidence>
<dbReference type="OrthoDB" id="9797825at2"/>
<evidence type="ECO:0000256" key="1">
    <source>
        <dbReference type="ARBA" id="ARBA00008231"/>
    </source>
</evidence>
<evidence type="ECO:0000313" key="5">
    <source>
        <dbReference type="Proteomes" id="UP000000321"/>
    </source>
</evidence>
<dbReference type="InterPro" id="IPR042272">
    <property type="entry name" value="ATP12_ATP_synth-F1-assembly_N"/>
</dbReference>
<dbReference type="InterPro" id="IPR011419">
    <property type="entry name" value="ATP12_ATP_synth-F1-assembly"/>
</dbReference>